<proteinExistence type="predicted"/>
<dbReference type="AlphaFoldDB" id="A0A834KGX3"/>
<dbReference type="Proteomes" id="UP000614350">
    <property type="component" value="Unassembled WGS sequence"/>
</dbReference>
<reference evidence="1" key="1">
    <citation type="journal article" date="2020" name="G3 (Bethesda)">
        <title>High-Quality Assemblies for Three Invasive Social Wasps from the &lt;i&gt;Vespula&lt;/i&gt; Genus.</title>
        <authorList>
            <person name="Harrop T.W.R."/>
            <person name="Guhlin J."/>
            <person name="McLaughlin G.M."/>
            <person name="Permina E."/>
            <person name="Stockwell P."/>
            <person name="Gilligan J."/>
            <person name="Le Lec M.F."/>
            <person name="Gruber M.A.M."/>
            <person name="Quinn O."/>
            <person name="Lovegrove M."/>
            <person name="Duncan E.J."/>
            <person name="Remnant E.J."/>
            <person name="Van Eeckhoven J."/>
            <person name="Graham B."/>
            <person name="Knapp R.A."/>
            <person name="Langford K.W."/>
            <person name="Kronenberg Z."/>
            <person name="Press M.O."/>
            <person name="Eacker S.M."/>
            <person name="Wilson-Rankin E.E."/>
            <person name="Purcell J."/>
            <person name="Lester P.J."/>
            <person name="Dearden P.K."/>
        </authorList>
    </citation>
    <scope>NUCLEOTIDE SEQUENCE</scope>
    <source>
        <strain evidence="1">Marl-1</strain>
    </source>
</reference>
<dbReference type="EMBL" id="JACSEA010000003">
    <property type="protein sequence ID" value="KAF7404579.1"/>
    <property type="molecule type" value="Genomic_DNA"/>
</dbReference>
<keyword evidence="2" id="KW-1185">Reference proteome</keyword>
<sequence>MLCRDLESANNGYTVGWRVGRSCATICIHISIIRAEINTEQTPSGCSVAATTAASAADGGGGGGGGATAAGADCTLAREATSVRMQKFFLMRAREKETRGTCTEA</sequence>
<organism evidence="1 2">
    <name type="scientific">Vespula vulgaris</name>
    <name type="common">Yellow jacket</name>
    <name type="synonym">Wasp</name>
    <dbReference type="NCBI Taxonomy" id="7454"/>
    <lineage>
        <taxon>Eukaryota</taxon>
        <taxon>Metazoa</taxon>
        <taxon>Ecdysozoa</taxon>
        <taxon>Arthropoda</taxon>
        <taxon>Hexapoda</taxon>
        <taxon>Insecta</taxon>
        <taxon>Pterygota</taxon>
        <taxon>Neoptera</taxon>
        <taxon>Endopterygota</taxon>
        <taxon>Hymenoptera</taxon>
        <taxon>Apocrita</taxon>
        <taxon>Aculeata</taxon>
        <taxon>Vespoidea</taxon>
        <taxon>Vespidae</taxon>
        <taxon>Vespinae</taxon>
        <taxon>Vespula</taxon>
    </lineage>
</organism>
<evidence type="ECO:0000313" key="2">
    <source>
        <dbReference type="Proteomes" id="UP000614350"/>
    </source>
</evidence>
<gene>
    <name evidence="1" type="ORF">HZH66_003485</name>
</gene>
<comment type="caution">
    <text evidence="1">The sequence shown here is derived from an EMBL/GenBank/DDBJ whole genome shotgun (WGS) entry which is preliminary data.</text>
</comment>
<evidence type="ECO:0000313" key="1">
    <source>
        <dbReference type="EMBL" id="KAF7404579.1"/>
    </source>
</evidence>
<name>A0A834KGX3_VESVU</name>
<protein>
    <submittedName>
        <fullName evidence="1">Uncharacterized protein</fullName>
    </submittedName>
</protein>
<accession>A0A834KGX3</accession>